<dbReference type="Gene3D" id="3.30.360.10">
    <property type="entry name" value="Dihydrodipicolinate Reductase, domain 2"/>
    <property type="match status" value="1"/>
</dbReference>
<dbReference type="Gene3D" id="3.40.50.720">
    <property type="entry name" value="NAD(P)-binding Rossmann-like Domain"/>
    <property type="match status" value="1"/>
</dbReference>
<reference evidence="6" key="1">
    <citation type="journal article" date="2024" name="Int. J. Syst. Evol. Microbiol.">
        <title>Methylomarinovum tepidoasis sp. nov., a moderately thermophilic methanotroph of the family Methylothermaceae isolated from a deep-sea hydrothermal field.</title>
        <authorList>
            <person name="Hirayama H."/>
            <person name="Takaki Y."/>
            <person name="Abe M."/>
            <person name="Miyazaki M."/>
            <person name="Uematsu K."/>
            <person name="Matsui Y."/>
            <person name="Takai K."/>
        </authorList>
    </citation>
    <scope>NUCLEOTIDE SEQUENCE [LARGE SCALE GENOMIC DNA]</scope>
    <source>
        <strain evidence="6">IN45</strain>
    </source>
</reference>
<evidence type="ECO:0000259" key="3">
    <source>
        <dbReference type="Pfam" id="PF01408"/>
    </source>
</evidence>
<dbReference type="InterPro" id="IPR036291">
    <property type="entry name" value="NAD(P)-bd_dom_sf"/>
</dbReference>
<sequence length="334" mass="37092">MNTTRKVRWGILGAARMSKVMLPAIVAAGNAELVAVASRRPGAAAQLLAECGQENAAAYDDPQALLDDPQVEAVYLPLANEEHGEWTPKVLEHGKHVLVEKPMALKQEDIDRIEAAARERNLKVMEGFMYRFHPQHQRVWDIIKAGHLGTIRSVRATFSFPMTPARLYRISRPLEQGGGALWDIGCYAVHCCRFFYDDEPQAAVAMAKFNEHGADTSVAGALDFGDGRFATVDFSFERARRAEYEIIGTEGGLKCHNVWAKPGDIPLLSWWTGDGRLHEEWLPTADHFRLEIEHFSHCILADEPPALSLDDARGNCRTLNAIVAAIRTGQRTAL</sequence>
<dbReference type="PANTHER" id="PTHR22604:SF105">
    <property type="entry name" value="TRANS-1,2-DIHYDROBENZENE-1,2-DIOL DEHYDROGENASE"/>
    <property type="match status" value="1"/>
</dbReference>
<dbReference type="KEGG" id="meiy:MIN45_P2094"/>
<evidence type="ECO:0000256" key="2">
    <source>
        <dbReference type="ARBA" id="ARBA00023002"/>
    </source>
</evidence>
<name>A0AAU9CJW6_9GAMM</name>
<dbReference type="EC" id="1.1.1.179" evidence="5"/>
<dbReference type="GO" id="GO:0047837">
    <property type="term" value="F:D-xylose 1-dehydrogenase (NADP+) activity"/>
    <property type="evidence" value="ECO:0007669"/>
    <property type="project" value="UniProtKB-EC"/>
</dbReference>
<dbReference type="RefSeq" id="WP_286292203.1">
    <property type="nucleotide sequence ID" value="NZ_AP024718.1"/>
</dbReference>
<feature type="domain" description="GFO/IDH/MocA-like oxidoreductase" evidence="4">
    <location>
        <begin position="136"/>
        <end position="253"/>
    </location>
</feature>
<proteinExistence type="inferred from homology"/>
<accession>A0AAU9CJW6</accession>
<dbReference type="Proteomes" id="UP001321450">
    <property type="component" value="Chromosome"/>
</dbReference>
<evidence type="ECO:0000256" key="1">
    <source>
        <dbReference type="ARBA" id="ARBA00010928"/>
    </source>
</evidence>
<gene>
    <name evidence="5" type="ORF">MIN45_P2094</name>
</gene>
<organism evidence="5 6">
    <name type="scientific">Methylomarinovum tepidoasis</name>
    <dbReference type="NCBI Taxonomy" id="2840183"/>
    <lineage>
        <taxon>Bacteria</taxon>
        <taxon>Pseudomonadati</taxon>
        <taxon>Pseudomonadota</taxon>
        <taxon>Gammaproteobacteria</taxon>
        <taxon>Methylococcales</taxon>
        <taxon>Methylothermaceae</taxon>
        <taxon>Methylomarinovum</taxon>
    </lineage>
</organism>
<dbReference type="Pfam" id="PF01408">
    <property type="entry name" value="GFO_IDH_MocA"/>
    <property type="match status" value="1"/>
</dbReference>
<dbReference type="InterPro" id="IPR000683">
    <property type="entry name" value="Gfo/Idh/MocA-like_OxRdtase_N"/>
</dbReference>
<dbReference type="PANTHER" id="PTHR22604">
    <property type="entry name" value="OXIDOREDUCTASES"/>
    <property type="match status" value="1"/>
</dbReference>
<evidence type="ECO:0000313" key="5">
    <source>
        <dbReference type="EMBL" id="BCX89721.1"/>
    </source>
</evidence>
<feature type="domain" description="Gfo/Idh/MocA-like oxidoreductase N-terminal" evidence="3">
    <location>
        <begin position="7"/>
        <end position="128"/>
    </location>
</feature>
<dbReference type="SUPFAM" id="SSF51735">
    <property type="entry name" value="NAD(P)-binding Rossmann-fold domains"/>
    <property type="match status" value="1"/>
</dbReference>
<evidence type="ECO:0000259" key="4">
    <source>
        <dbReference type="Pfam" id="PF22725"/>
    </source>
</evidence>
<dbReference type="SUPFAM" id="SSF55347">
    <property type="entry name" value="Glyceraldehyde-3-phosphate dehydrogenase-like, C-terminal domain"/>
    <property type="match status" value="1"/>
</dbReference>
<dbReference type="Pfam" id="PF22725">
    <property type="entry name" value="GFO_IDH_MocA_C3"/>
    <property type="match status" value="1"/>
</dbReference>
<dbReference type="InterPro" id="IPR050984">
    <property type="entry name" value="Gfo/Idh/MocA_domain"/>
</dbReference>
<keyword evidence="6" id="KW-1185">Reference proteome</keyword>
<dbReference type="EMBL" id="AP024718">
    <property type="protein sequence ID" value="BCX89721.1"/>
    <property type="molecule type" value="Genomic_DNA"/>
</dbReference>
<evidence type="ECO:0000313" key="6">
    <source>
        <dbReference type="Proteomes" id="UP001321450"/>
    </source>
</evidence>
<keyword evidence="2 5" id="KW-0560">Oxidoreductase</keyword>
<dbReference type="AlphaFoldDB" id="A0AAU9CJW6"/>
<protein>
    <submittedName>
        <fullName evidence="5">D-xylose 1-dehydrogenase (NADP+)</fullName>
        <ecNumber evidence="5">1.1.1.179</ecNumber>
    </submittedName>
</protein>
<comment type="similarity">
    <text evidence="1">Belongs to the Gfo/Idh/MocA family.</text>
</comment>
<dbReference type="GO" id="GO:0000166">
    <property type="term" value="F:nucleotide binding"/>
    <property type="evidence" value="ECO:0007669"/>
    <property type="project" value="InterPro"/>
</dbReference>
<dbReference type="InterPro" id="IPR055170">
    <property type="entry name" value="GFO_IDH_MocA-like_dom"/>
</dbReference>